<proteinExistence type="inferred from homology"/>
<organism evidence="4 5">
    <name type="scientific">Gossypium barbadense</name>
    <name type="common">Sea Island cotton</name>
    <name type="synonym">Hibiscus barbadensis</name>
    <dbReference type="NCBI Taxonomy" id="3634"/>
    <lineage>
        <taxon>Eukaryota</taxon>
        <taxon>Viridiplantae</taxon>
        <taxon>Streptophyta</taxon>
        <taxon>Embryophyta</taxon>
        <taxon>Tracheophyta</taxon>
        <taxon>Spermatophyta</taxon>
        <taxon>Magnoliopsida</taxon>
        <taxon>eudicotyledons</taxon>
        <taxon>Gunneridae</taxon>
        <taxon>Pentapetalae</taxon>
        <taxon>rosids</taxon>
        <taxon>malvids</taxon>
        <taxon>Malvales</taxon>
        <taxon>Malvaceae</taxon>
        <taxon>Malvoideae</taxon>
        <taxon>Gossypium</taxon>
    </lineage>
</organism>
<comment type="similarity">
    <text evidence="1">Belongs to the UDP-glycosyltransferase family.</text>
</comment>
<keyword evidence="2" id="KW-0328">Glycosyltransferase</keyword>
<dbReference type="GO" id="GO:0080044">
    <property type="term" value="F:quercetin 7-O-glucosyltransferase activity"/>
    <property type="evidence" value="ECO:0007669"/>
    <property type="project" value="TreeGrafter"/>
</dbReference>
<dbReference type="CDD" id="cd03784">
    <property type="entry name" value="GT1_Gtf-like"/>
    <property type="match status" value="1"/>
</dbReference>
<dbReference type="OrthoDB" id="5835829at2759"/>
<evidence type="ECO:0000256" key="1">
    <source>
        <dbReference type="ARBA" id="ARBA00009995"/>
    </source>
</evidence>
<evidence type="ECO:0008006" key="6">
    <source>
        <dbReference type="Google" id="ProtNLM"/>
    </source>
</evidence>
<dbReference type="GO" id="GO:0080043">
    <property type="term" value="F:quercetin 3-O-glucosyltransferase activity"/>
    <property type="evidence" value="ECO:0007669"/>
    <property type="project" value="TreeGrafter"/>
</dbReference>
<name>A0A2P5WPW6_GOSBA</name>
<evidence type="ECO:0000313" key="4">
    <source>
        <dbReference type="EMBL" id="PPR93144.1"/>
    </source>
</evidence>
<dbReference type="PANTHER" id="PTHR11926:SF1412">
    <property type="entry name" value="UDP-GLYCOSYLTRANSFERASE 83A1-LIKE"/>
    <property type="match status" value="1"/>
</dbReference>
<reference evidence="4 5" key="1">
    <citation type="submission" date="2015-01" db="EMBL/GenBank/DDBJ databases">
        <title>Genome of allotetraploid Gossypium barbadense reveals genomic plasticity and fiber elongation in cotton evolution.</title>
        <authorList>
            <person name="Chen X."/>
            <person name="Liu X."/>
            <person name="Zhao B."/>
            <person name="Zheng H."/>
            <person name="Hu Y."/>
            <person name="Lu G."/>
            <person name="Yang C."/>
            <person name="Chen J."/>
            <person name="Shan C."/>
            <person name="Zhang L."/>
            <person name="Zhou Y."/>
            <person name="Wang L."/>
            <person name="Guo W."/>
            <person name="Bai Y."/>
            <person name="Ruan J."/>
            <person name="Shangguan X."/>
            <person name="Mao Y."/>
            <person name="Jiang J."/>
            <person name="Zhu Y."/>
            <person name="Lei J."/>
            <person name="Kang H."/>
            <person name="Chen S."/>
            <person name="He X."/>
            <person name="Wang R."/>
            <person name="Wang Y."/>
            <person name="Chen J."/>
            <person name="Wang L."/>
            <person name="Yu S."/>
            <person name="Wang B."/>
            <person name="Wei J."/>
            <person name="Song S."/>
            <person name="Lu X."/>
            <person name="Gao Z."/>
            <person name="Gu W."/>
            <person name="Deng X."/>
            <person name="Ma D."/>
            <person name="Wang S."/>
            <person name="Liang W."/>
            <person name="Fang L."/>
            <person name="Cai C."/>
            <person name="Zhu X."/>
            <person name="Zhou B."/>
            <person name="Zhang Y."/>
            <person name="Chen Z."/>
            <person name="Xu S."/>
            <person name="Zhu R."/>
            <person name="Wang S."/>
            <person name="Zhang T."/>
            <person name="Zhao G."/>
        </authorList>
    </citation>
    <scope>NUCLEOTIDE SEQUENCE [LARGE SCALE GENOMIC DNA]</scope>
    <source>
        <strain evidence="5">cv. Xinhai21</strain>
        <tissue evidence="4">Leaf</tissue>
    </source>
</reference>
<gene>
    <name evidence="4" type="ORF">GOBAR_AA27532</name>
</gene>
<protein>
    <recommendedName>
        <fullName evidence="6">Glycosyltransferase</fullName>
    </recommendedName>
</protein>
<dbReference type="EMBL" id="KZ666854">
    <property type="protein sequence ID" value="PPR93144.1"/>
    <property type="molecule type" value="Genomic_DNA"/>
</dbReference>
<dbReference type="Pfam" id="PF00201">
    <property type="entry name" value="UDPGT"/>
    <property type="match status" value="1"/>
</dbReference>
<dbReference type="PANTHER" id="PTHR11926">
    <property type="entry name" value="GLUCOSYL/GLUCURONOSYL TRANSFERASES"/>
    <property type="match status" value="1"/>
</dbReference>
<dbReference type="SUPFAM" id="SSF53756">
    <property type="entry name" value="UDP-Glycosyltransferase/glycogen phosphorylase"/>
    <property type="match status" value="1"/>
</dbReference>
<dbReference type="FunFam" id="3.40.50.2000:FF:000061">
    <property type="entry name" value="UDP-glycosyltransferase 83A1"/>
    <property type="match status" value="1"/>
</dbReference>
<dbReference type="InterPro" id="IPR002213">
    <property type="entry name" value="UDP_glucos_trans"/>
</dbReference>
<evidence type="ECO:0000256" key="3">
    <source>
        <dbReference type="ARBA" id="ARBA00022679"/>
    </source>
</evidence>
<dbReference type="AlphaFoldDB" id="A0A2P5WPW6"/>
<dbReference type="Gene3D" id="3.40.50.2000">
    <property type="entry name" value="Glycogen Phosphorylase B"/>
    <property type="match status" value="2"/>
</dbReference>
<accession>A0A2P5WPW6</accession>
<dbReference type="Proteomes" id="UP000239757">
    <property type="component" value="Unassembled WGS sequence"/>
</dbReference>
<evidence type="ECO:0000313" key="5">
    <source>
        <dbReference type="Proteomes" id="UP000239757"/>
    </source>
</evidence>
<sequence length="456" mass="51037">MGNPHLLVVPYPAQGHVIPFMELSQNLAKQGIKISFVNTEFNHKRVIDALGKKLDENGLLHLVSVPDGLEDGEDRNQIGNLTERLCQVMPGQLKELIDKVNGSDDNKISCVLADISLGLAFDVAAEQGIPTAGLWPASMFQLMFFLRIPKLIEDGLIDGNGTPLMKHKMFQLSPMTPVIQPINFAWLSFGNSPSTQKFMFDFLRLNNKAVETADWILCNSSLELEPEACNLVPKVLPIGPLSAANRFGNLSGNFWSEDPTCLQWLNQQSPGSVIYVAFGSSTVFDEIQFQELALGLELTKKPFLWVVREDIIKGKHQFYPQGFKERVSNQGKIVSWAPQVAVLGHSSIACFISHCGWNSTIEGVSNGVPFLCWPCFSDQFLNESYIYDIWKVGFKLKRDERGTIRKEEIRTKVEQLVGDEDFKTRAVELKQMVTKSVGEGGNSDKTFKNFVRLNSY</sequence>
<evidence type="ECO:0000256" key="2">
    <source>
        <dbReference type="ARBA" id="ARBA00022676"/>
    </source>
</evidence>
<dbReference type="FunFam" id="3.40.50.2000:FF:000108">
    <property type="entry name" value="UDP-glycosyltransferase 83A1"/>
    <property type="match status" value="1"/>
</dbReference>
<keyword evidence="3" id="KW-0808">Transferase</keyword>